<name>A0A804LAK9_MUSAM</name>
<protein>
    <submittedName>
        <fullName evidence="1">(wild Malaysian banana) hypothetical protein</fullName>
    </submittedName>
</protein>
<dbReference type="GO" id="GO:0016020">
    <property type="term" value="C:membrane"/>
    <property type="evidence" value="ECO:0007669"/>
    <property type="project" value="InterPro"/>
</dbReference>
<reference evidence="2" key="2">
    <citation type="submission" date="2021-05" db="UniProtKB">
        <authorList>
            <consortium name="EnsemblPlants"/>
        </authorList>
    </citation>
    <scope>IDENTIFICATION</scope>
    <source>
        <strain evidence="2">subsp. malaccensis</strain>
    </source>
</reference>
<dbReference type="GO" id="GO:0004566">
    <property type="term" value="F:beta-glucuronidase activity"/>
    <property type="evidence" value="ECO:0000318"/>
    <property type="project" value="GO_Central"/>
</dbReference>
<dbReference type="Proteomes" id="UP000012960">
    <property type="component" value="Unplaced"/>
</dbReference>
<evidence type="ECO:0000313" key="1">
    <source>
        <dbReference type="EMBL" id="CAG1865321.1"/>
    </source>
</evidence>
<evidence type="ECO:0000313" key="3">
    <source>
        <dbReference type="Proteomes" id="UP000012960"/>
    </source>
</evidence>
<dbReference type="PANTHER" id="PTHR14363">
    <property type="entry name" value="HEPARANASE-RELATED"/>
    <property type="match status" value="1"/>
</dbReference>
<keyword evidence="3" id="KW-1185">Reference proteome</keyword>
<dbReference type="AlphaFoldDB" id="A0A804LAK9"/>
<evidence type="ECO:0000313" key="2">
    <source>
        <dbReference type="EnsemblPlants" id="Ma11_p22060.1"/>
    </source>
</evidence>
<proteinExistence type="predicted"/>
<organism evidence="2 3">
    <name type="scientific">Musa acuminata subsp. malaccensis</name>
    <name type="common">Wild banana</name>
    <name type="synonym">Musa malaccensis</name>
    <dbReference type="NCBI Taxonomy" id="214687"/>
    <lineage>
        <taxon>Eukaryota</taxon>
        <taxon>Viridiplantae</taxon>
        <taxon>Streptophyta</taxon>
        <taxon>Embryophyta</taxon>
        <taxon>Tracheophyta</taxon>
        <taxon>Spermatophyta</taxon>
        <taxon>Magnoliopsida</taxon>
        <taxon>Liliopsida</taxon>
        <taxon>Zingiberales</taxon>
        <taxon>Musaceae</taxon>
        <taxon>Musa</taxon>
    </lineage>
</organism>
<reference evidence="1" key="1">
    <citation type="submission" date="2021-03" db="EMBL/GenBank/DDBJ databases">
        <authorList>
            <consortium name="Genoscope - CEA"/>
            <person name="William W."/>
        </authorList>
    </citation>
    <scope>NUCLEOTIDE SEQUENCE</scope>
    <source>
        <strain evidence="1">Doubled-haploid Pahang</strain>
    </source>
</reference>
<dbReference type="InterPro" id="IPR005199">
    <property type="entry name" value="Glyco_hydro_79"/>
</dbReference>
<gene>
    <name evidence="1" type="ORF">GSMUA_03070.1</name>
</gene>
<dbReference type="InParanoid" id="A0A804LAK9"/>
<dbReference type="Gramene" id="Ma11_t22060.1">
    <property type="protein sequence ID" value="Ma11_p22060.1"/>
    <property type="gene ID" value="Ma11_g22060"/>
</dbReference>
<dbReference type="EMBL" id="HG996475">
    <property type="protein sequence ID" value="CAG1865321.1"/>
    <property type="molecule type" value="Genomic_DNA"/>
</dbReference>
<dbReference type="PANTHER" id="PTHR14363:SF13">
    <property type="entry name" value="OS07G0598400 PROTEIN"/>
    <property type="match status" value="1"/>
</dbReference>
<dbReference type="Pfam" id="PF03662">
    <property type="entry name" value="Glyco_hydro_79n"/>
    <property type="match status" value="1"/>
</dbReference>
<sequence length="231" mass="25614">MFEDDNYCGELTVVILKSFVSEYPQWKQLALLHDLLIIYLSNEHLTMHVLEGRLSTLIHPNLVGVSYISSSFGDLDLCFCVCCATLDRWPPKKCDYGSCCWGLGSMLYLNLCNPILLSAVKAFSLLKLRIGGSLQEKVIFNTGNPQQSFLQDSRKLHPIFCSHIIFGLNALDGKVPLSDGSLGPWNNTNATSLIGIQTIRVAPSVVGSLAMNQVDLEMELQLVQTSMLQML</sequence>
<dbReference type="EnsemblPlants" id="Ma11_t22060.1">
    <property type="protein sequence ID" value="Ma11_p22060.1"/>
    <property type="gene ID" value="Ma11_g22060"/>
</dbReference>
<accession>A0A804LAK9</accession>